<evidence type="ECO:0000313" key="2">
    <source>
        <dbReference type="EMBL" id="VDH92170.1"/>
    </source>
</evidence>
<feature type="signal peptide" evidence="1">
    <location>
        <begin position="1"/>
        <end position="19"/>
    </location>
</feature>
<evidence type="ECO:0000313" key="3">
    <source>
        <dbReference type="Proteomes" id="UP000596742"/>
    </source>
</evidence>
<proteinExistence type="predicted"/>
<dbReference type="EMBL" id="UYJE01000307">
    <property type="protein sequence ID" value="VDH92170.1"/>
    <property type="molecule type" value="Genomic_DNA"/>
</dbReference>
<reference evidence="2" key="1">
    <citation type="submission" date="2018-11" db="EMBL/GenBank/DDBJ databases">
        <authorList>
            <person name="Alioto T."/>
            <person name="Alioto T."/>
        </authorList>
    </citation>
    <scope>NUCLEOTIDE SEQUENCE</scope>
</reference>
<comment type="caution">
    <text evidence="2">The sequence shown here is derived from an EMBL/GenBank/DDBJ whole genome shotgun (WGS) entry which is preliminary data.</text>
</comment>
<sequence length="243" mass="27439">MDISSLSVMIAALLHLGSLDLTENPTVTREMGRISFQLLSFVRMHDDYVGKTVFSGRMIVPDDSQFKSDFDIIVTKLSGAEEISLTLEVPDDEMPVIIKTRITSASEKSELVFVIYTFSKMNIQTTFDINNCKYAIWHKKSISNVQYVAKMSGCGEKGYYSGEKGYYSVDLITRDSTAVHKNRDFYFNQTIRYRAGKPDIISCHINSLAMKTDGIHINKLQFDISSVTVHNLVGTVLLRHNII</sequence>
<feature type="chain" id="PRO_5032742941" evidence="1">
    <location>
        <begin position="20"/>
        <end position="243"/>
    </location>
</feature>
<dbReference type="Proteomes" id="UP000596742">
    <property type="component" value="Unassembled WGS sequence"/>
</dbReference>
<protein>
    <submittedName>
        <fullName evidence="2">Uncharacterized protein</fullName>
    </submittedName>
</protein>
<name>A0A8B6BKE6_MYTGA</name>
<gene>
    <name evidence="2" type="ORF">MGAL_10B046156</name>
</gene>
<evidence type="ECO:0000256" key="1">
    <source>
        <dbReference type="SAM" id="SignalP"/>
    </source>
</evidence>
<keyword evidence="3" id="KW-1185">Reference proteome</keyword>
<keyword evidence="1" id="KW-0732">Signal</keyword>
<dbReference type="AlphaFoldDB" id="A0A8B6BKE6"/>
<accession>A0A8B6BKE6</accession>
<organism evidence="2 3">
    <name type="scientific">Mytilus galloprovincialis</name>
    <name type="common">Mediterranean mussel</name>
    <dbReference type="NCBI Taxonomy" id="29158"/>
    <lineage>
        <taxon>Eukaryota</taxon>
        <taxon>Metazoa</taxon>
        <taxon>Spiralia</taxon>
        <taxon>Lophotrochozoa</taxon>
        <taxon>Mollusca</taxon>
        <taxon>Bivalvia</taxon>
        <taxon>Autobranchia</taxon>
        <taxon>Pteriomorphia</taxon>
        <taxon>Mytilida</taxon>
        <taxon>Mytiloidea</taxon>
        <taxon>Mytilidae</taxon>
        <taxon>Mytilinae</taxon>
        <taxon>Mytilus</taxon>
    </lineage>
</organism>